<dbReference type="InterPro" id="IPR015847">
    <property type="entry name" value="ExoRNase_PH_dom2"/>
</dbReference>
<dbReference type="InterPro" id="IPR001247">
    <property type="entry name" value="ExoRNase_PH_dom1"/>
</dbReference>
<dbReference type="GO" id="GO:0000177">
    <property type="term" value="C:cytoplasmic exosome (RNase complex)"/>
    <property type="evidence" value="ECO:0007669"/>
    <property type="project" value="TreeGrafter"/>
</dbReference>
<keyword evidence="6" id="KW-0271">Exosome</keyword>
<name>A0A2T9YTW0_9FUNG</name>
<accession>A0A2T9YTW0</accession>
<dbReference type="InterPro" id="IPR020568">
    <property type="entry name" value="Ribosomal_Su5_D2-typ_SF"/>
</dbReference>
<dbReference type="PANTHER" id="PTHR11953">
    <property type="entry name" value="EXOSOME COMPLEX COMPONENT"/>
    <property type="match status" value="1"/>
</dbReference>
<keyword evidence="7" id="KW-0694">RNA-binding</keyword>
<protein>
    <submittedName>
        <fullName evidence="11">Uncharacterized protein</fullName>
    </submittedName>
</protein>
<evidence type="ECO:0000259" key="10">
    <source>
        <dbReference type="Pfam" id="PF03725"/>
    </source>
</evidence>
<dbReference type="GO" id="GO:0016075">
    <property type="term" value="P:rRNA catabolic process"/>
    <property type="evidence" value="ECO:0007669"/>
    <property type="project" value="TreeGrafter"/>
</dbReference>
<dbReference type="PANTHER" id="PTHR11953:SF2">
    <property type="entry name" value="EXOSOME COMPLEX COMPONENT MTR3"/>
    <property type="match status" value="1"/>
</dbReference>
<feature type="domain" description="Exoribonuclease phosphorolytic" evidence="9">
    <location>
        <begin position="89"/>
        <end position="140"/>
    </location>
</feature>
<organism evidence="11 12">
    <name type="scientific">Smittium simulii</name>
    <dbReference type="NCBI Taxonomy" id="133385"/>
    <lineage>
        <taxon>Eukaryota</taxon>
        <taxon>Fungi</taxon>
        <taxon>Fungi incertae sedis</taxon>
        <taxon>Zoopagomycota</taxon>
        <taxon>Kickxellomycotina</taxon>
        <taxon>Harpellomycetes</taxon>
        <taxon>Harpellales</taxon>
        <taxon>Legeriomycetaceae</taxon>
        <taxon>Smittium</taxon>
    </lineage>
</organism>
<evidence type="ECO:0000256" key="2">
    <source>
        <dbReference type="ARBA" id="ARBA00004496"/>
    </source>
</evidence>
<keyword evidence="4" id="KW-0963">Cytoplasm</keyword>
<dbReference type="GO" id="GO:0071051">
    <property type="term" value="P:poly(A)-dependent snoRNA 3'-end processing"/>
    <property type="evidence" value="ECO:0007669"/>
    <property type="project" value="TreeGrafter"/>
</dbReference>
<dbReference type="InterPro" id="IPR027408">
    <property type="entry name" value="PNPase/RNase_PH_dom_sf"/>
</dbReference>
<dbReference type="OrthoDB" id="2504340at2759"/>
<evidence type="ECO:0000256" key="4">
    <source>
        <dbReference type="ARBA" id="ARBA00022490"/>
    </source>
</evidence>
<dbReference type="SUPFAM" id="SSF54211">
    <property type="entry name" value="Ribosomal protein S5 domain 2-like"/>
    <property type="match status" value="1"/>
</dbReference>
<gene>
    <name evidence="11" type="ORF">BB561_001612</name>
</gene>
<dbReference type="GO" id="GO:0006364">
    <property type="term" value="P:rRNA processing"/>
    <property type="evidence" value="ECO:0007669"/>
    <property type="project" value="UniProtKB-KW"/>
</dbReference>
<proteinExistence type="inferred from homology"/>
<dbReference type="GO" id="GO:0034475">
    <property type="term" value="P:U4 snRNA 3'-end processing"/>
    <property type="evidence" value="ECO:0007669"/>
    <property type="project" value="TreeGrafter"/>
</dbReference>
<evidence type="ECO:0000313" key="12">
    <source>
        <dbReference type="Proteomes" id="UP000245383"/>
    </source>
</evidence>
<comment type="caution">
    <text evidence="11">The sequence shown here is derived from an EMBL/GenBank/DDBJ whole genome shotgun (WGS) entry which is preliminary data.</text>
</comment>
<dbReference type="GO" id="GO:0071028">
    <property type="term" value="P:nuclear mRNA surveillance"/>
    <property type="evidence" value="ECO:0007669"/>
    <property type="project" value="TreeGrafter"/>
</dbReference>
<dbReference type="AlphaFoldDB" id="A0A2T9YTW0"/>
<evidence type="ECO:0000256" key="8">
    <source>
        <dbReference type="ARBA" id="ARBA00023242"/>
    </source>
</evidence>
<comment type="similarity">
    <text evidence="3">Belongs to the RNase PH family.</text>
</comment>
<sequence>MFSSRAFDNRLVNVPEQSIPPFLEEPKSIKDSVINNSRLDGRDQVTPRLLFIKTGLVDKAHGSAYLEQGKIKISCAVYGPRPVVKAGAVISATTGPSICLHMFPKSSIDVYVTVIESDGRLATIAAAIKCATIALVDASIDMFDVVTCVSASLFNNSWVIDCTQAEENEEDSSILLSYMVSSQEITNVIQTGKTSIELSQNGLNLCVDVGSKIYQAMCQYLSKSL</sequence>
<evidence type="ECO:0000313" key="11">
    <source>
        <dbReference type="EMBL" id="PVU95768.1"/>
    </source>
</evidence>
<dbReference type="InterPro" id="IPR036345">
    <property type="entry name" value="ExoRNase_PH_dom2_sf"/>
</dbReference>
<dbReference type="STRING" id="133385.A0A2T9YTW0"/>
<dbReference type="GO" id="GO:0003723">
    <property type="term" value="F:RNA binding"/>
    <property type="evidence" value="ECO:0007669"/>
    <property type="project" value="UniProtKB-KW"/>
</dbReference>
<keyword evidence="5" id="KW-0698">rRNA processing</keyword>
<keyword evidence="12" id="KW-1185">Reference proteome</keyword>
<evidence type="ECO:0000256" key="5">
    <source>
        <dbReference type="ARBA" id="ARBA00022552"/>
    </source>
</evidence>
<evidence type="ECO:0000256" key="7">
    <source>
        <dbReference type="ARBA" id="ARBA00022884"/>
    </source>
</evidence>
<dbReference type="Proteomes" id="UP000245383">
    <property type="component" value="Unassembled WGS sequence"/>
</dbReference>
<comment type="subcellular location">
    <subcellularLocation>
        <location evidence="2">Cytoplasm</location>
    </subcellularLocation>
    <subcellularLocation>
        <location evidence="1">Nucleus</location>
    </subcellularLocation>
</comment>
<evidence type="ECO:0000256" key="3">
    <source>
        <dbReference type="ARBA" id="ARBA00006678"/>
    </source>
</evidence>
<dbReference type="GO" id="GO:0005730">
    <property type="term" value="C:nucleolus"/>
    <property type="evidence" value="ECO:0007669"/>
    <property type="project" value="TreeGrafter"/>
</dbReference>
<dbReference type="Gene3D" id="3.30.230.70">
    <property type="entry name" value="GHMP Kinase, N-terminal domain"/>
    <property type="match status" value="2"/>
</dbReference>
<evidence type="ECO:0000256" key="6">
    <source>
        <dbReference type="ARBA" id="ARBA00022835"/>
    </source>
</evidence>
<evidence type="ECO:0000259" key="9">
    <source>
        <dbReference type="Pfam" id="PF01138"/>
    </source>
</evidence>
<reference evidence="11 12" key="1">
    <citation type="journal article" date="2018" name="MBio">
        <title>Comparative Genomics Reveals the Core Gene Toolbox for the Fungus-Insect Symbiosis.</title>
        <authorList>
            <person name="Wang Y."/>
            <person name="Stata M."/>
            <person name="Wang W."/>
            <person name="Stajich J.E."/>
            <person name="White M.M."/>
            <person name="Moncalvo J.M."/>
        </authorList>
    </citation>
    <scope>NUCLEOTIDE SEQUENCE [LARGE SCALE GENOMIC DNA]</scope>
    <source>
        <strain evidence="11 12">SWE-8-4</strain>
    </source>
</reference>
<dbReference type="SUPFAM" id="SSF55666">
    <property type="entry name" value="Ribonuclease PH domain 2-like"/>
    <property type="match status" value="1"/>
</dbReference>
<evidence type="ECO:0000256" key="1">
    <source>
        <dbReference type="ARBA" id="ARBA00004123"/>
    </source>
</evidence>
<dbReference type="InterPro" id="IPR050080">
    <property type="entry name" value="RNase_PH"/>
</dbReference>
<feature type="domain" description="Exoribonuclease phosphorolytic" evidence="9">
    <location>
        <begin position="48"/>
        <end position="83"/>
    </location>
</feature>
<dbReference type="Pfam" id="PF01138">
    <property type="entry name" value="RNase_PH"/>
    <property type="match status" value="2"/>
</dbReference>
<dbReference type="EMBL" id="MBFR01000047">
    <property type="protein sequence ID" value="PVU95768.1"/>
    <property type="molecule type" value="Genomic_DNA"/>
</dbReference>
<dbReference type="GO" id="GO:0000176">
    <property type="term" value="C:nuclear exosome (RNase complex)"/>
    <property type="evidence" value="ECO:0007669"/>
    <property type="project" value="TreeGrafter"/>
</dbReference>
<keyword evidence="8" id="KW-0539">Nucleus</keyword>
<feature type="domain" description="Exoribonuclease phosphorolytic" evidence="10">
    <location>
        <begin position="144"/>
        <end position="212"/>
    </location>
</feature>
<dbReference type="Pfam" id="PF03725">
    <property type="entry name" value="RNase_PH_C"/>
    <property type="match status" value="1"/>
</dbReference>